<name>A0A8B3Y066_9PSED</name>
<dbReference type="AlphaFoldDB" id="A0A8B3Y066"/>
<evidence type="ECO:0000313" key="2">
    <source>
        <dbReference type="Proteomes" id="UP000183653"/>
    </source>
</evidence>
<evidence type="ECO:0000313" key="1">
    <source>
        <dbReference type="EMBL" id="SDU17845.1"/>
    </source>
</evidence>
<reference evidence="1 2" key="1">
    <citation type="submission" date="2016-10" db="EMBL/GenBank/DDBJ databases">
        <authorList>
            <person name="Varghese N."/>
            <person name="Submissions S."/>
        </authorList>
    </citation>
    <scope>NUCLEOTIDE SEQUENCE [LARGE SCALE GENOMIC DNA]</scope>
    <source>
        <strain evidence="1 2">BS2775</strain>
    </source>
</reference>
<dbReference type="EMBL" id="LT629782">
    <property type="protein sequence ID" value="SDU17845.1"/>
    <property type="molecule type" value="Genomic_DNA"/>
</dbReference>
<dbReference type="Proteomes" id="UP000183653">
    <property type="component" value="Chromosome I"/>
</dbReference>
<organism evidence="1 2">
    <name type="scientific">Pseudomonas orientalis</name>
    <dbReference type="NCBI Taxonomy" id="76758"/>
    <lineage>
        <taxon>Bacteria</taxon>
        <taxon>Pseudomonadati</taxon>
        <taxon>Pseudomonadota</taxon>
        <taxon>Gammaproteobacteria</taxon>
        <taxon>Pseudomonadales</taxon>
        <taxon>Pseudomonadaceae</taxon>
        <taxon>Pseudomonas</taxon>
    </lineage>
</organism>
<accession>A0A8B3Y066</accession>
<sequence>MTVCRSELAREKLTGTAFILKARVIIDAFREQARSYRPH</sequence>
<protein>
    <submittedName>
        <fullName evidence="1">Uncharacterized protein</fullName>
    </submittedName>
</protein>
<keyword evidence="2" id="KW-1185">Reference proteome</keyword>
<gene>
    <name evidence="1" type="ORF">SAMN04490197_3555</name>
</gene>
<proteinExistence type="predicted"/>